<dbReference type="InParanoid" id="U2FIM2"/>
<reference evidence="1 2" key="1">
    <citation type="journal article" date="2011" name="J. Bacteriol.">
        <title>Genome sequence of Haloplasma contractile, an unusual contractile bacterium from a deep-sea anoxic brine lake.</title>
        <authorList>
            <person name="Antunes A."/>
            <person name="Alam I."/>
            <person name="El Dorry H."/>
            <person name="Siam R."/>
            <person name="Robertson A."/>
            <person name="Bajic V.B."/>
            <person name="Stingl U."/>
        </authorList>
    </citation>
    <scope>NUCLEOTIDE SEQUENCE [LARGE SCALE GENOMIC DNA]</scope>
    <source>
        <strain evidence="1 2">SSD-17B</strain>
    </source>
</reference>
<dbReference type="Proteomes" id="UP000005707">
    <property type="component" value="Unassembled WGS sequence"/>
</dbReference>
<keyword evidence="2" id="KW-1185">Reference proteome</keyword>
<dbReference type="STRING" id="1033810.HLPCO_002905"/>
<gene>
    <name evidence="1" type="ORF">HLPCO_002905</name>
</gene>
<name>U2FIM2_9MOLU</name>
<dbReference type="EMBL" id="AFNU02000017">
    <property type="protein sequence ID" value="ERJ11084.1"/>
    <property type="molecule type" value="Genomic_DNA"/>
</dbReference>
<comment type="caution">
    <text evidence="1">The sequence shown here is derived from an EMBL/GenBank/DDBJ whole genome shotgun (WGS) entry which is preliminary data.</text>
</comment>
<protein>
    <submittedName>
        <fullName evidence="1">Uncharacterized protein</fullName>
    </submittedName>
</protein>
<dbReference type="AlphaFoldDB" id="U2FIM2"/>
<accession>U2FIM2</accession>
<evidence type="ECO:0000313" key="1">
    <source>
        <dbReference type="EMBL" id="ERJ11084.1"/>
    </source>
</evidence>
<organism evidence="1 2">
    <name type="scientific">Haloplasma contractile SSD-17B</name>
    <dbReference type="NCBI Taxonomy" id="1033810"/>
    <lineage>
        <taxon>Bacteria</taxon>
        <taxon>Bacillati</taxon>
        <taxon>Mycoplasmatota</taxon>
        <taxon>Mollicutes</taxon>
        <taxon>Haloplasmatales</taxon>
        <taxon>Haloplasmataceae</taxon>
        <taxon>Haloplasma</taxon>
    </lineage>
</organism>
<reference evidence="1 2" key="2">
    <citation type="journal article" date="2013" name="PLoS ONE">
        <title>INDIGO - INtegrated Data Warehouse of MIcrobial GenOmes with Examples from the Red Sea Extremophiles.</title>
        <authorList>
            <person name="Alam I."/>
            <person name="Antunes A."/>
            <person name="Kamau A.A."/>
            <person name="Ba Alawi W."/>
            <person name="Kalkatawi M."/>
            <person name="Stingl U."/>
            <person name="Bajic V.B."/>
        </authorList>
    </citation>
    <scope>NUCLEOTIDE SEQUENCE [LARGE SCALE GENOMIC DNA]</scope>
    <source>
        <strain evidence="1 2">SSD-17B</strain>
    </source>
</reference>
<sequence length="93" mass="11138">MLRDFKYEKHIDTPQQLAQRVIDKLREEDKLSFPIDPFELLSMNDIVYQFRDFKELGGIYIVPEDEYDIPIVGMLTDQLQDNDLQQHMNYVIT</sequence>
<dbReference type="RefSeq" id="WP_008824779.1">
    <property type="nucleotide sequence ID" value="NZ_AFNU02000017.1"/>
</dbReference>
<dbReference type="OrthoDB" id="9813719at2"/>
<proteinExistence type="predicted"/>
<evidence type="ECO:0000313" key="2">
    <source>
        <dbReference type="Proteomes" id="UP000005707"/>
    </source>
</evidence>